<dbReference type="InterPro" id="IPR005801">
    <property type="entry name" value="ADC_synthase"/>
</dbReference>
<dbReference type="EC" id="2.6.1.85" evidence="1"/>
<dbReference type="InterPro" id="IPR005802">
    <property type="entry name" value="ADC_synth_comp_1"/>
</dbReference>
<dbReference type="PANTHER" id="PTHR11236">
    <property type="entry name" value="AMINOBENZOATE/ANTHRANILATE SYNTHASE"/>
    <property type="match status" value="1"/>
</dbReference>
<dbReference type="NCBIfam" id="TIGR00553">
    <property type="entry name" value="pabB"/>
    <property type="match status" value="1"/>
</dbReference>
<dbReference type="Pfam" id="PF00425">
    <property type="entry name" value="Chorismate_bind"/>
    <property type="match status" value="1"/>
</dbReference>
<evidence type="ECO:0000256" key="1">
    <source>
        <dbReference type="ARBA" id="ARBA00013139"/>
    </source>
</evidence>
<protein>
    <recommendedName>
        <fullName evidence="1">aminodeoxychorismate synthase</fullName>
        <ecNumber evidence="1">2.6.1.85</ecNumber>
    </recommendedName>
</protein>
<dbReference type="PANTHER" id="PTHR11236:SF50">
    <property type="entry name" value="AMINODEOXYCHORISMATE SYNTHASE COMPONENT 1"/>
    <property type="match status" value="1"/>
</dbReference>
<evidence type="ECO:0000259" key="4">
    <source>
        <dbReference type="Pfam" id="PF04715"/>
    </source>
</evidence>
<dbReference type="GO" id="GO:0009396">
    <property type="term" value="P:folic acid-containing compound biosynthetic process"/>
    <property type="evidence" value="ECO:0007669"/>
    <property type="project" value="InterPro"/>
</dbReference>
<dbReference type="EMBL" id="RPOK01000002">
    <property type="protein sequence ID" value="RPJ67321.1"/>
    <property type="molecule type" value="Genomic_DNA"/>
</dbReference>
<dbReference type="InterPro" id="IPR006805">
    <property type="entry name" value="Anth_synth_I_N"/>
</dbReference>
<keyword evidence="6" id="KW-1185">Reference proteome</keyword>
<dbReference type="GO" id="GO:0046820">
    <property type="term" value="F:4-amino-4-deoxychorismate synthase activity"/>
    <property type="evidence" value="ECO:0007669"/>
    <property type="project" value="UniProtKB-EC"/>
</dbReference>
<keyword evidence="2 5" id="KW-0808">Transferase</keyword>
<dbReference type="RefSeq" id="WP_124027222.1">
    <property type="nucleotide sequence ID" value="NZ_JBHRSN010000015.1"/>
</dbReference>
<feature type="domain" description="Chorismate-utilising enzyme C-terminal" evidence="3">
    <location>
        <begin position="207"/>
        <end position="460"/>
    </location>
</feature>
<keyword evidence="5" id="KW-0032">Aminotransferase</keyword>
<dbReference type="Proteomes" id="UP000275281">
    <property type="component" value="Unassembled WGS sequence"/>
</dbReference>
<dbReference type="InterPro" id="IPR015890">
    <property type="entry name" value="Chorismate_C"/>
</dbReference>
<evidence type="ECO:0000256" key="2">
    <source>
        <dbReference type="ARBA" id="ARBA00022679"/>
    </source>
</evidence>
<evidence type="ECO:0000313" key="5">
    <source>
        <dbReference type="EMBL" id="RPJ67321.1"/>
    </source>
</evidence>
<feature type="domain" description="Anthranilate synthase component I N-terminal" evidence="4">
    <location>
        <begin position="26"/>
        <end position="162"/>
    </location>
</feature>
<evidence type="ECO:0000313" key="6">
    <source>
        <dbReference type="Proteomes" id="UP000275281"/>
    </source>
</evidence>
<accession>A0A3N5YNP4</accession>
<gene>
    <name evidence="5" type="primary">pabB</name>
    <name evidence="5" type="ORF">DRW07_07255</name>
</gene>
<dbReference type="SUPFAM" id="SSF56322">
    <property type="entry name" value="ADC synthase"/>
    <property type="match status" value="1"/>
</dbReference>
<dbReference type="InterPro" id="IPR019999">
    <property type="entry name" value="Anth_synth_I-like"/>
</dbReference>
<dbReference type="AlphaFoldDB" id="A0A3N5YNP4"/>
<proteinExistence type="predicted"/>
<reference evidence="5 6" key="1">
    <citation type="submission" date="2018-11" db="EMBL/GenBank/DDBJ databases">
        <authorList>
            <person name="Ye M.-Q."/>
            <person name="Du Z.-J."/>
        </authorList>
    </citation>
    <scope>NUCLEOTIDE SEQUENCE [LARGE SCALE GENOMIC DNA]</scope>
    <source>
        <strain evidence="5 6">U0105</strain>
    </source>
</reference>
<comment type="caution">
    <text evidence="5">The sequence shown here is derived from an EMBL/GenBank/DDBJ whole genome shotgun (WGS) entry which is preliminary data.</text>
</comment>
<dbReference type="OrthoDB" id="9803598at2"/>
<sequence length="471" mass="52520">MLPETKRYLHIRALTKAQTLPLHDRFASVAKSPYALLLDSAGSQSDSNRFSFMFWHPSHVVLSQSKRTIIHCPQSNERTFVRGNAIDTSDDLLAMYSQSLTIGEGSKDLSAILPFQSGIAGYIGYDYGRLYLHIGDLHTGYHAPDLCIGLYQKAIIVDHESGSHYFCYVTNHSEPFDDDALELPCTGISEDQSPLTLTQPWTSNLTQQAYLKSIDAIHHYLNAGDCYQTNFAQRFSAPYTGDEFAAYMRLKDNNNAPFSAFMRLSEGAIISLSPERFLSHKDGVVQTKPIKGTRPRHPDPVIDKQQADALLSADKDRAENLMIVDLLRNDLSKHCKPFSVKVPKLFTLESYEAVHHMVSTITGELCDDTTPLTLLKDAFPGGSITGAPKVRAMEVIDELEPHGRAIYCGSIFYIGWKQDMDSSICIRTLLAEKQQLYCWAGGGIVVDSIAEDEYQETLDKVAKILPLLEKG</sequence>
<dbReference type="GO" id="GO:0000162">
    <property type="term" value="P:L-tryptophan biosynthetic process"/>
    <property type="evidence" value="ECO:0007669"/>
    <property type="project" value="TreeGrafter"/>
</dbReference>
<evidence type="ECO:0000259" key="3">
    <source>
        <dbReference type="Pfam" id="PF00425"/>
    </source>
</evidence>
<organism evidence="5 6">
    <name type="scientific">Alteromonas sediminis</name>
    <dbReference type="NCBI Taxonomy" id="2259342"/>
    <lineage>
        <taxon>Bacteria</taxon>
        <taxon>Pseudomonadati</taxon>
        <taxon>Pseudomonadota</taxon>
        <taxon>Gammaproteobacteria</taxon>
        <taxon>Alteromonadales</taxon>
        <taxon>Alteromonadaceae</taxon>
        <taxon>Alteromonas/Salinimonas group</taxon>
        <taxon>Alteromonas</taxon>
    </lineage>
</organism>
<dbReference type="Gene3D" id="3.60.120.10">
    <property type="entry name" value="Anthranilate synthase"/>
    <property type="match status" value="1"/>
</dbReference>
<name>A0A3N5YNP4_9ALTE</name>
<dbReference type="PRINTS" id="PR00095">
    <property type="entry name" value="ANTSNTHASEI"/>
</dbReference>
<dbReference type="Pfam" id="PF04715">
    <property type="entry name" value="Anth_synt_I_N"/>
    <property type="match status" value="1"/>
</dbReference>